<sequence length="474" mass="52325">MNQYDFVVIGSGPAGRRAAIQAAKLEKKVLVIEKGTRVGGVSVHTGTIPSKTLRETALNLTGWRERGFYGRSYRVKQEINADDLRRRLLITLDHEVEVLEHQFSRNRVHQMRGKAHFLDPHTLEVVKEDGEVVHVQAGSVLLAVGTRPFKPSHIPFDGVSIIDSDEILEIKELPRSMIVIGAGVIGIEYATIFSALDTVVTVVEPRDTMLDFIDKEIVEDFTYQLRDRNMKLIFGQTVEGVEKVDGKCRVTLKNGRVLTAEMVLFAAGRVGATDTLNLEAAGLEADNRGRLKVNSETFQTSVSNIYAAGDVVGFPSLASTSMEQGRIAARHAVGAPAHDPPQFFPYGIYAVPEISTCGLTEEEVIQRGIPYETGIAHFRETSRGHIMGLDSGMLKMIFSLKTRRLLGVHIVGEGATELVHIGQAVLNLKGTVEYFVENTFNYPTLAEAYKIAGLDAWNRMGELKVEKVERRAAE</sequence>
<comment type="function">
    <text evidence="2">Conversion of NADPH, generated by peripheral catabolic pathways, to NADH, which can enter the respiratory chain for energy generation.</text>
</comment>
<evidence type="ECO:0000256" key="10">
    <source>
        <dbReference type="ARBA" id="ARBA00022857"/>
    </source>
</evidence>
<dbReference type="SUPFAM" id="SSF51905">
    <property type="entry name" value="FAD/NAD(P)-binding domain"/>
    <property type="match status" value="1"/>
</dbReference>
<dbReference type="InterPro" id="IPR023753">
    <property type="entry name" value="FAD/NAD-binding_dom"/>
</dbReference>
<evidence type="ECO:0000256" key="4">
    <source>
        <dbReference type="ARBA" id="ARBA00007532"/>
    </source>
</evidence>
<evidence type="ECO:0000259" key="14">
    <source>
        <dbReference type="Pfam" id="PF02852"/>
    </source>
</evidence>
<name>A0ABU0G8U3_9HYPH</name>
<comment type="similarity">
    <text evidence="4">Belongs to the class-I pyridine nucleotide-disulfide oxidoreductase family.</text>
</comment>
<evidence type="ECO:0000256" key="6">
    <source>
        <dbReference type="ARBA" id="ARBA00016603"/>
    </source>
</evidence>
<dbReference type="Pfam" id="PF02852">
    <property type="entry name" value="Pyr_redox_dim"/>
    <property type="match status" value="1"/>
</dbReference>
<dbReference type="PANTHER" id="PTHR22912:SF93">
    <property type="entry name" value="SOLUBLE PYRIDINE NUCLEOTIDE TRANSHYDROGENASE"/>
    <property type="match status" value="1"/>
</dbReference>
<dbReference type="PIRSF" id="PIRSF000350">
    <property type="entry name" value="Mercury_reductase_MerA"/>
    <property type="match status" value="1"/>
</dbReference>
<dbReference type="RefSeq" id="WP_307372430.1">
    <property type="nucleotide sequence ID" value="NZ_JAUSUW010000005.1"/>
</dbReference>
<keyword evidence="8" id="KW-0285">Flavoprotein</keyword>
<dbReference type="SUPFAM" id="SSF55424">
    <property type="entry name" value="FAD/NAD-linked reductases, dimerisation (C-terminal) domain"/>
    <property type="match status" value="1"/>
</dbReference>
<dbReference type="InterPro" id="IPR016156">
    <property type="entry name" value="FAD/NAD-linked_Rdtase_dimer_sf"/>
</dbReference>
<evidence type="ECO:0000256" key="3">
    <source>
        <dbReference type="ARBA" id="ARBA00004496"/>
    </source>
</evidence>
<organism evidence="16 17">
    <name type="scientific">Peteryoungia aggregata LMG 23059</name>
    <dbReference type="NCBI Taxonomy" id="1368425"/>
    <lineage>
        <taxon>Bacteria</taxon>
        <taxon>Pseudomonadati</taxon>
        <taxon>Pseudomonadota</taxon>
        <taxon>Alphaproteobacteria</taxon>
        <taxon>Hyphomicrobiales</taxon>
        <taxon>Rhizobiaceae</taxon>
        <taxon>Peteryoungia</taxon>
    </lineage>
</organism>
<gene>
    <name evidence="16" type="ORF">J2045_002114</name>
</gene>
<dbReference type="Gene3D" id="3.30.390.30">
    <property type="match status" value="1"/>
</dbReference>
<dbReference type="Proteomes" id="UP001238496">
    <property type="component" value="Unassembled WGS sequence"/>
</dbReference>
<evidence type="ECO:0000256" key="12">
    <source>
        <dbReference type="ARBA" id="ARBA00023027"/>
    </source>
</evidence>
<dbReference type="EC" id="1.6.1.1" evidence="5"/>
<evidence type="ECO:0000256" key="2">
    <source>
        <dbReference type="ARBA" id="ARBA00002842"/>
    </source>
</evidence>
<protein>
    <recommendedName>
        <fullName evidence="6">Soluble pyridine nucleotide transhydrogenase</fullName>
        <ecNumber evidence="5">1.6.1.1</ecNumber>
    </recommendedName>
    <alternativeName>
        <fullName evidence="13">NAD(P)(+) transhydrogenase [B-specific]</fullName>
    </alternativeName>
</protein>
<evidence type="ECO:0000256" key="11">
    <source>
        <dbReference type="ARBA" id="ARBA00023002"/>
    </source>
</evidence>
<reference evidence="16 17" key="1">
    <citation type="submission" date="2023-07" db="EMBL/GenBank/DDBJ databases">
        <title>Genomic Encyclopedia of Type Strains, Phase IV (KMG-IV): sequencing the most valuable type-strain genomes for metagenomic binning, comparative biology and taxonomic classification.</title>
        <authorList>
            <person name="Goeker M."/>
        </authorList>
    </citation>
    <scope>NUCLEOTIDE SEQUENCE [LARGE SCALE GENOMIC DNA]</scope>
    <source>
        <strain evidence="16 17">DSM 1111</strain>
    </source>
</reference>
<feature type="domain" description="FAD/NAD(P)-binding" evidence="15">
    <location>
        <begin position="4"/>
        <end position="325"/>
    </location>
</feature>
<dbReference type="InterPro" id="IPR036188">
    <property type="entry name" value="FAD/NAD-bd_sf"/>
</dbReference>
<dbReference type="InterPro" id="IPR004099">
    <property type="entry name" value="Pyr_nucl-diS_OxRdtase_dimer"/>
</dbReference>
<dbReference type="NCBIfam" id="NF003585">
    <property type="entry name" value="PRK05249.1"/>
    <property type="match status" value="1"/>
</dbReference>
<evidence type="ECO:0000259" key="15">
    <source>
        <dbReference type="Pfam" id="PF07992"/>
    </source>
</evidence>
<evidence type="ECO:0000256" key="9">
    <source>
        <dbReference type="ARBA" id="ARBA00022827"/>
    </source>
</evidence>
<proteinExistence type="inferred from homology"/>
<dbReference type="PRINTS" id="PR00368">
    <property type="entry name" value="FADPNR"/>
</dbReference>
<feature type="domain" description="Pyridine nucleotide-disulphide oxidoreductase dimerisation" evidence="14">
    <location>
        <begin position="345"/>
        <end position="450"/>
    </location>
</feature>
<keyword evidence="12" id="KW-0520">NAD</keyword>
<dbReference type="Pfam" id="PF07992">
    <property type="entry name" value="Pyr_redox_2"/>
    <property type="match status" value="1"/>
</dbReference>
<comment type="caution">
    <text evidence="16">The sequence shown here is derived from an EMBL/GenBank/DDBJ whole genome shotgun (WGS) entry which is preliminary data.</text>
</comment>
<keyword evidence="7" id="KW-0963">Cytoplasm</keyword>
<evidence type="ECO:0000256" key="7">
    <source>
        <dbReference type="ARBA" id="ARBA00022490"/>
    </source>
</evidence>
<dbReference type="InterPro" id="IPR050151">
    <property type="entry name" value="Class-I_Pyr_Nuc-Dis_Oxidored"/>
</dbReference>
<evidence type="ECO:0000256" key="1">
    <source>
        <dbReference type="ARBA" id="ARBA00001974"/>
    </source>
</evidence>
<comment type="subcellular location">
    <subcellularLocation>
        <location evidence="3">Cytoplasm</location>
    </subcellularLocation>
</comment>
<dbReference type="InterPro" id="IPR001100">
    <property type="entry name" value="Pyr_nuc-diS_OxRdtase"/>
</dbReference>
<dbReference type="GO" id="GO:0003957">
    <property type="term" value="F:NAD(P)+ transhydrogenase (Si-specific) activity"/>
    <property type="evidence" value="ECO:0007669"/>
    <property type="project" value="UniProtKB-EC"/>
</dbReference>
<accession>A0ABU0G8U3</accession>
<evidence type="ECO:0000256" key="5">
    <source>
        <dbReference type="ARBA" id="ARBA00012772"/>
    </source>
</evidence>
<dbReference type="PANTHER" id="PTHR22912">
    <property type="entry name" value="DISULFIDE OXIDOREDUCTASE"/>
    <property type="match status" value="1"/>
</dbReference>
<dbReference type="Gene3D" id="3.50.50.60">
    <property type="entry name" value="FAD/NAD(P)-binding domain"/>
    <property type="match status" value="2"/>
</dbReference>
<comment type="cofactor">
    <cofactor evidence="1">
        <name>FAD</name>
        <dbReference type="ChEBI" id="CHEBI:57692"/>
    </cofactor>
</comment>
<evidence type="ECO:0000313" key="17">
    <source>
        <dbReference type="Proteomes" id="UP001238496"/>
    </source>
</evidence>
<keyword evidence="17" id="KW-1185">Reference proteome</keyword>
<keyword evidence="9" id="KW-0274">FAD</keyword>
<keyword evidence="10" id="KW-0521">NADP</keyword>
<evidence type="ECO:0000256" key="8">
    <source>
        <dbReference type="ARBA" id="ARBA00022630"/>
    </source>
</evidence>
<evidence type="ECO:0000313" key="16">
    <source>
        <dbReference type="EMBL" id="MDQ0421087.1"/>
    </source>
</evidence>
<keyword evidence="11 16" id="KW-0560">Oxidoreductase</keyword>
<dbReference type="PRINTS" id="PR00411">
    <property type="entry name" value="PNDRDTASEI"/>
</dbReference>
<evidence type="ECO:0000256" key="13">
    <source>
        <dbReference type="ARBA" id="ARBA00031183"/>
    </source>
</evidence>
<dbReference type="EMBL" id="JAUSUW010000005">
    <property type="protein sequence ID" value="MDQ0421087.1"/>
    <property type="molecule type" value="Genomic_DNA"/>
</dbReference>